<feature type="transmembrane region" description="Helical" evidence="1">
    <location>
        <begin position="53"/>
        <end position="73"/>
    </location>
</feature>
<keyword evidence="1" id="KW-0472">Membrane</keyword>
<proteinExistence type="predicted"/>
<evidence type="ECO:0000313" key="3">
    <source>
        <dbReference type="Proteomes" id="UP001589532"/>
    </source>
</evidence>
<evidence type="ECO:0000313" key="2">
    <source>
        <dbReference type="EMBL" id="MFB9625465.1"/>
    </source>
</evidence>
<gene>
    <name evidence="2" type="ORF">ACFFSA_20455</name>
</gene>
<evidence type="ECO:0000256" key="1">
    <source>
        <dbReference type="SAM" id="Phobius"/>
    </source>
</evidence>
<feature type="transmembrane region" description="Helical" evidence="1">
    <location>
        <begin position="14"/>
        <end position="33"/>
    </location>
</feature>
<name>A0ABV5S1B4_9ACTN</name>
<dbReference type="RefSeq" id="WP_344987969.1">
    <property type="nucleotide sequence ID" value="NZ_BAAAXV010000002.1"/>
</dbReference>
<keyword evidence="3" id="KW-1185">Reference proteome</keyword>
<keyword evidence="1" id="KW-1133">Transmembrane helix</keyword>
<dbReference type="EMBL" id="JBHMBW010000016">
    <property type="protein sequence ID" value="MFB9625465.1"/>
    <property type="molecule type" value="Genomic_DNA"/>
</dbReference>
<sequence length="240" mass="26608">MVQMGPQRLIKRSFRVWTLPRIILSGLAGNLLWEVVKSNLPATARSSWPWRFVILDSSSTAAMASILAALMIARVQLSKSMAAAITWTAYDDPSRYVRNSRWTVHIKNGGPGRAIVSGVVYRVQIVGAVPAGEHWVSWWDAVAAIQRTGLRFRDDFFILALGEGAAIPPSGPSDTGLEIFSLNSRAASKVAEVLMRVQVDDVIGDKYERTITCWHAPSRQAYAQLDSSRHPLLRRLLKGR</sequence>
<protein>
    <submittedName>
        <fullName evidence="2">Uncharacterized protein</fullName>
    </submittedName>
</protein>
<dbReference type="Proteomes" id="UP001589532">
    <property type="component" value="Unassembled WGS sequence"/>
</dbReference>
<keyword evidence="1" id="KW-0812">Transmembrane</keyword>
<comment type="caution">
    <text evidence="2">The sequence shown here is derived from an EMBL/GenBank/DDBJ whole genome shotgun (WGS) entry which is preliminary data.</text>
</comment>
<accession>A0ABV5S1B4</accession>
<organism evidence="2 3">
    <name type="scientific">Nonomuraea helvata</name>
    <dbReference type="NCBI Taxonomy" id="37484"/>
    <lineage>
        <taxon>Bacteria</taxon>
        <taxon>Bacillati</taxon>
        <taxon>Actinomycetota</taxon>
        <taxon>Actinomycetes</taxon>
        <taxon>Streptosporangiales</taxon>
        <taxon>Streptosporangiaceae</taxon>
        <taxon>Nonomuraea</taxon>
    </lineage>
</organism>
<reference evidence="2 3" key="1">
    <citation type="submission" date="2024-09" db="EMBL/GenBank/DDBJ databases">
        <authorList>
            <person name="Sun Q."/>
            <person name="Mori K."/>
        </authorList>
    </citation>
    <scope>NUCLEOTIDE SEQUENCE [LARGE SCALE GENOMIC DNA]</scope>
    <source>
        <strain evidence="2 3">JCM 3143</strain>
    </source>
</reference>